<protein>
    <submittedName>
        <fullName evidence="8">Uncharacterized protein</fullName>
    </submittedName>
</protein>
<evidence type="ECO:0000256" key="4">
    <source>
        <dbReference type="ARBA" id="ARBA00022806"/>
    </source>
</evidence>
<keyword evidence="7" id="KW-0539">Nucleus</keyword>
<keyword evidence="6" id="KW-0238">DNA-binding</keyword>
<proteinExistence type="inferred from homology"/>
<dbReference type="InterPro" id="IPR027417">
    <property type="entry name" value="P-loop_NTPase"/>
</dbReference>
<comment type="subcellular location">
    <subcellularLocation>
        <location evidence="1">Nucleus</location>
    </subcellularLocation>
</comment>
<dbReference type="Proteomes" id="UP000011014">
    <property type="component" value="Unassembled WGS sequence"/>
</dbReference>
<dbReference type="Gene3D" id="3.40.50.300">
    <property type="entry name" value="P-loop containing nucleotide triphosphate hydrolases"/>
    <property type="match status" value="1"/>
</dbReference>
<dbReference type="GO" id="GO:0016887">
    <property type="term" value="F:ATP hydrolysis activity"/>
    <property type="evidence" value="ECO:0007669"/>
    <property type="project" value="InterPro"/>
</dbReference>
<dbReference type="AlphaFoldDB" id="E4YG59"/>
<evidence type="ECO:0000256" key="6">
    <source>
        <dbReference type="ARBA" id="ARBA00023125"/>
    </source>
</evidence>
<evidence type="ECO:0000256" key="3">
    <source>
        <dbReference type="ARBA" id="ARBA00022741"/>
    </source>
</evidence>
<dbReference type="EMBL" id="FN654512">
    <property type="protein sequence ID" value="CBY34483.1"/>
    <property type="molecule type" value="Genomic_DNA"/>
</dbReference>
<evidence type="ECO:0000256" key="5">
    <source>
        <dbReference type="ARBA" id="ARBA00022840"/>
    </source>
</evidence>
<reference evidence="8" key="1">
    <citation type="journal article" date="2010" name="Science">
        <title>Plasticity of animal genome architecture unmasked by rapid evolution of a pelagic tunicate.</title>
        <authorList>
            <person name="Denoeud F."/>
            <person name="Henriet S."/>
            <person name="Mungpakdee S."/>
            <person name="Aury J.M."/>
            <person name="Da Silva C."/>
            <person name="Brinkmann H."/>
            <person name="Mikhaleva J."/>
            <person name="Olsen L.C."/>
            <person name="Jubin C."/>
            <person name="Canestro C."/>
            <person name="Bouquet J.M."/>
            <person name="Danks G."/>
            <person name="Poulain J."/>
            <person name="Campsteijn C."/>
            <person name="Adamski M."/>
            <person name="Cross I."/>
            <person name="Yadetie F."/>
            <person name="Muffato M."/>
            <person name="Louis A."/>
            <person name="Butcher S."/>
            <person name="Tsagkogeorga G."/>
            <person name="Konrad A."/>
            <person name="Singh S."/>
            <person name="Jensen M.F."/>
            <person name="Cong E.H."/>
            <person name="Eikeseth-Otteraa H."/>
            <person name="Noel B."/>
            <person name="Anthouard V."/>
            <person name="Porcel B.M."/>
            <person name="Kachouri-Lafond R."/>
            <person name="Nishino A."/>
            <person name="Ugolini M."/>
            <person name="Chourrout P."/>
            <person name="Nishida H."/>
            <person name="Aasland R."/>
            <person name="Huzurbazar S."/>
            <person name="Westhof E."/>
            <person name="Delsuc F."/>
            <person name="Lehrach H."/>
            <person name="Reinhardt R."/>
            <person name="Weissenbach J."/>
            <person name="Roy S.W."/>
            <person name="Artiguenave F."/>
            <person name="Postlethwait J.H."/>
            <person name="Manak J.R."/>
            <person name="Thompson E.M."/>
            <person name="Jaillon O."/>
            <person name="Du Pasquier L."/>
            <person name="Boudinot P."/>
            <person name="Liberles D.A."/>
            <person name="Volff J.N."/>
            <person name="Philippe H."/>
            <person name="Lenhard B."/>
            <person name="Roest Crollius H."/>
            <person name="Wincker P."/>
            <person name="Chourrout D."/>
        </authorList>
    </citation>
    <scope>NUCLEOTIDE SEQUENCE [LARGE SCALE GENOMIC DNA]</scope>
</reference>
<evidence type="ECO:0000256" key="1">
    <source>
        <dbReference type="ARBA" id="ARBA00004123"/>
    </source>
</evidence>
<comment type="similarity">
    <text evidence="2">Belongs to the SNF2/RAD54 helicase family.</text>
</comment>
<accession>E4YG59</accession>
<dbReference type="PANTHER" id="PTHR45797">
    <property type="entry name" value="RAD54-LIKE"/>
    <property type="match status" value="1"/>
</dbReference>
<dbReference type="Gene3D" id="1.20.120.850">
    <property type="entry name" value="SWI2/SNF2 ATPases, N-terminal domain"/>
    <property type="match status" value="1"/>
</dbReference>
<dbReference type="InterPro" id="IPR044574">
    <property type="entry name" value="ARIP4-like"/>
</dbReference>
<keyword evidence="3" id="KW-0547">Nucleotide-binding</keyword>
<organism evidence="8">
    <name type="scientific">Oikopleura dioica</name>
    <name type="common">Tunicate</name>
    <dbReference type="NCBI Taxonomy" id="34765"/>
    <lineage>
        <taxon>Eukaryota</taxon>
        <taxon>Metazoa</taxon>
        <taxon>Chordata</taxon>
        <taxon>Tunicata</taxon>
        <taxon>Appendicularia</taxon>
        <taxon>Copelata</taxon>
        <taxon>Oikopleuridae</taxon>
        <taxon>Oikopleura</taxon>
    </lineage>
</organism>
<dbReference type="GO" id="GO:0005634">
    <property type="term" value="C:nucleus"/>
    <property type="evidence" value="ECO:0007669"/>
    <property type="project" value="UniProtKB-SubCell"/>
</dbReference>
<evidence type="ECO:0000256" key="7">
    <source>
        <dbReference type="ARBA" id="ARBA00023242"/>
    </source>
</evidence>
<name>E4YG59_OIKDI</name>
<evidence type="ECO:0000313" key="8">
    <source>
        <dbReference type="EMBL" id="CBY34483.1"/>
    </source>
</evidence>
<dbReference type="PANTHER" id="PTHR45797:SF3">
    <property type="entry name" value="TRANSCRIPTIONAL REGULATOR ATRX HOMOLOG"/>
    <property type="match status" value="1"/>
</dbReference>
<dbReference type="GO" id="GO:0004386">
    <property type="term" value="F:helicase activity"/>
    <property type="evidence" value="ECO:0007669"/>
    <property type="project" value="UniProtKB-KW"/>
</dbReference>
<keyword evidence="4" id="KW-0347">Helicase</keyword>
<sequence>MEEKIYERQVNKSSLGLRVVDEQQVDRHYSADQLKDLYKFVPKPEGERERLALPKDDLLKEIITHEKTKDWILKFHEHDSLLEHKPEESLTKDEINKAWEEYENEKKGIFSHRYNPSMHFNPTQSVFANSHNDALVDSENWLMGLSNPTLTALVKIGDEIFGDKYTSFFADRYEPKVPEMMRLLLTYNPTTPYVDALKLAVHLVAVVRQMLGNEESMFLEGKIIYEAMVKRMEDLKNGLGNSGKVPIKIAPRAYFKK</sequence>
<dbReference type="GO" id="GO:0003677">
    <property type="term" value="F:DNA binding"/>
    <property type="evidence" value="ECO:0007669"/>
    <property type="project" value="UniProtKB-KW"/>
</dbReference>
<dbReference type="GO" id="GO:0005524">
    <property type="term" value="F:ATP binding"/>
    <property type="evidence" value="ECO:0007669"/>
    <property type="project" value="UniProtKB-KW"/>
</dbReference>
<gene>
    <name evidence="8" type="ORF">GSOID_T00024507001</name>
</gene>
<evidence type="ECO:0000256" key="2">
    <source>
        <dbReference type="ARBA" id="ARBA00007025"/>
    </source>
</evidence>
<keyword evidence="4" id="KW-0378">Hydrolase</keyword>
<keyword evidence="5" id="KW-0067">ATP-binding</keyword>